<keyword evidence="1" id="KW-0175">Coiled coil</keyword>
<evidence type="ECO:0000256" key="1">
    <source>
        <dbReference type="SAM" id="Coils"/>
    </source>
</evidence>
<proteinExistence type="predicted"/>
<organism evidence="2 3">
    <name type="scientific">Pedobacter chitinilyticus</name>
    <dbReference type="NCBI Taxonomy" id="2233776"/>
    <lineage>
        <taxon>Bacteria</taxon>
        <taxon>Pseudomonadati</taxon>
        <taxon>Bacteroidota</taxon>
        <taxon>Sphingobacteriia</taxon>
        <taxon>Sphingobacteriales</taxon>
        <taxon>Sphingobacteriaceae</taxon>
        <taxon>Pedobacter</taxon>
    </lineage>
</organism>
<name>A0A443YXJ0_9SPHI</name>
<feature type="coiled-coil region" evidence="1">
    <location>
        <begin position="44"/>
        <end position="71"/>
    </location>
</feature>
<dbReference type="Proteomes" id="UP000284120">
    <property type="component" value="Unassembled WGS sequence"/>
</dbReference>
<dbReference type="AlphaFoldDB" id="A0A443YXJ0"/>
<evidence type="ECO:0000313" key="3">
    <source>
        <dbReference type="Proteomes" id="UP000284120"/>
    </source>
</evidence>
<accession>A0A443YXJ0</accession>
<dbReference type="RefSeq" id="WP_113647190.1">
    <property type="nucleotide sequence ID" value="NZ_SAYW01000002.1"/>
</dbReference>
<reference evidence="2 3" key="1">
    <citation type="submission" date="2018-06" db="EMBL/GenBank/DDBJ databases">
        <title>Pedobacter endophyticus sp. nov., an endophytic bacterium isolated from a leaf of Triticum aestivum.</title>
        <authorList>
            <person name="Zhang L."/>
        </authorList>
    </citation>
    <scope>NUCLEOTIDE SEQUENCE [LARGE SCALE GENOMIC DNA]</scope>
    <source>
        <strain evidence="2 3">CM134L-2</strain>
    </source>
</reference>
<comment type="caution">
    <text evidence="2">The sequence shown here is derived from an EMBL/GenBank/DDBJ whole genome shotgun (WGS) entry which is preliminary data.</text>
</comment>
<evidence type="ECO:0000313" key="2">
    <source>
        <dbReference type="EMBL" id="RWU08678.1"/>
    </source>
</evidence>
<sequence length="73" mass="8451">MDRIEDRLLSMISHQVRRYLGNIKGIFIVIDASEPEEAAFAEMKGVLRESIECLEESIRRMEKELKDKIGAKN</sequence>
<dbReference type="EMBL" id="SAYW01000002">
    <property type="protein sequence ID" value="RWU08678.1"/>
    <property type="molecule type" value="Genomic_DNA"/>
</dbReference>
<gene>
    <name evidence="2" type="ORF">DPV69_09945</name>
</gene>
<protein>
    <submittedName>
        <fullName evidence="2">Uncharacterized protein</fullName>
    </submittedName>
</protein>
<keyword evidence="3" id="KW-1185">Reference proteome</keyword>